<dbReference type="PANTHER" id="PTHR43741">
    <property type="entry name" value="FMN-DEPENDENT NADH-AZOREDUCTASE 1"/>
    <property type="match status" value="1"/>
</dbReference>
<gene>
    <name evidence="6" type="primary">azoR</name>
    <name evidence="8" type="ORF">OG563_16040</name>
</gene>
<keyword evidence="9" id="KW-1185">Reference proteome</keyword>
<comment type="subunit">
    <text evidence="6">Homodimer.</text>
</comment>
<comment type="catalytic activity">
    <reaction evidence="5">
        <text>N,N-dimethyl-1,4-phenylenediamine + anthranilate + 2 NAD(+) = 2-(4-dimethylaminophenyl)diazenylbenzoate + 2 NADH + 2 H(+)</text>
        <dbReference type="Rhea" id="RHEA:55872"/>
        <dbReference type="ChEBI" id="CHEBI:15378"/>
        <dbReference type="ChEBI" id="CHEBI:15783"/>
        <dbReference type="ChEBI" id="CHEBI:16567"/>
        <dbReference type="ChEBI" id="CHEBI:57540"/>
        <dbReference type="ChEBI" id="CHEBI:57945"/>
        <dbReference type="ChEBI" id="CHEBI:71579"/>
        <dbReference type="EC" id="1.7.1.17"/>
    </reaction>
    <physiologicalReaction direction="right-to-left" evidence="5">
        <dbReference type="Rhea" id="RHEA:55874"/>
    </physiologicalReaction>
</comment>
<evidence type="ECO:0000313" key="9">
    <source>
        <dbReference type="Proteomes" id="UP001432062"/>
    </source>
</evidence>
<evidence type="ECO:0000256" key="3">
    <source>
        <dbReference type="ARBA" id="ARBA00023002"/>
    </source>
</evidence>
<accession>A0ABZ1Z6J5</accession>
<dbReference type="EMBL" id="CP109441">
    <property type="protein sequence ID" value="WUV49579.1"/>
    <property type="molecule type" value="Genomic_DNA"/>
</dbReference>
<keyword evidence="3 6" id="KW-0560">Oxidoreductase</keyword>
<comment type="catalytic activity">
    <reaction evidence="6">
        <text>2 a quinone + NADH + H(+) = 2 a 1,4-benzosemiquinone + NAD(+)</text>
        <dbReference type="Rhea" id="RHEA:65952"/>
        <dbReference type="ChEBI" id="CHEBI:15378"/>
        <dbReference type="ChEBI" id="CHEBI:57540"/>
        <dbReference type="ChEBI" id="CHEBI:57945"/>
        <dbReference type="ChEBI" id="CHEBI:132124"/>
        <dbReference type="ChEBI" id="CHEBI:134225"/>
    </reaction>
</comment>
<feature type="domain" description="Flavodoxin-like fold" evidence="7">
    <location>
        <begin position="3"/>
        <end position="190"/>
    </location>
</feature>
<comment type="caution">
    <text evidence="6">Lacks conserved residue(s) required for the propagation of feature annotation.</text>
</comment>
<dbReference type="PANTHER" id="PTHR43741:SF4">
    <property type="entry name" value="FMN-DEPENDENT NADH:QUINONE OXIDOREDUCTASE"/>
    <property type="match status" value="1"/>
</dbReference>
<keyword evidence="4 6" id="KW-0520">NAD</keyword>
<reference evidence="8" key="1">
    <citation type="submission" date="2022-10" db="EMBL/GenBank/DDBJ databases">
        <title>The complete genomes of actinobacterial strains from the NBC collection.</title>
        <authorList>
            <person name="Joergensen T.S."/>
            <person name="Alvarez Arevalo M."/>
            <person name="Sterndorff E.B."/>
            <person name="Faurdal D."/>
            <person name="Vuksanovic O."/>
            <person name="Mourched A.-S."/>
            <person name="Charusanti P."/>
            <person name="Shaw S."/>
            <person name="Blin K."/>
            <person name="Weber T."/>
        </authorList>
    </citation>
    <scope>NUCLEOTIDE SEQUENCE</scope>
    <source>
        <strain evidence="8">NBC_01482</strain>
    </source>
</reference>
<comment type="cofactor">
    <cofactor evidence="6">
        <name>FMN</name>
        <dbReference type="ChEBI" id="CHEBI:58210"/>
    </cofactor>
    <text evidence="6">Binds 1 FMN per subunit.</text>
</comment>
<evidence type="ECO:0000259" key="7">
    <source>
        <dbReference type="Pfam" id="PF02525"/>
    </source>
</evidence>
<comment type="function">
    <text evidence="6">Also exhibits azoreductase activity. Catalyzes the reductive cleavage of the azo bond in aromatic azo compounds to the corresponding amines.</text>
</comment>
<dbReference type="SUPFAM" id="SSF52218">
    <property type="entry name" value="Flavoproteins"/>
    <property type="match status" value="1"/>
</dbReference>
<feature type="binding site" evidence="6">
    <location>
        <position position="10"/>
    </location>
    <ligand>
        <name>FMN</name>
        <dbReference type="ChEBI" id="CHEBI:58210"/>
    </ligand>
</feature>
<comment type="function">
    <text evidence="6">Quinone reductase that provides resistance to thiol-specific stress caused by electrophilic quinones.</text>
</comment>
<evidence type="ECO:0000313" key="8">
    <source>
        <dbReference type="EMBL" id="WUV49579.1"/>
    </source>
</evidence>
<dbReference type="Proteomes" id="UP001432062">
    <property type="component" value="Chromosome"/>
</dbReference>
<sequence>MSTLLHLDASARRRSISRELSAAFAEAWRAENPESGYIYRDLAAEPVPFIDEAWTELCDAVLAQPGTDLNRLAELVRTPEQAAAWAIVQPLLTEVLAADVILIGTPMYNYSIPAALKAWLDQVTFPRMSLGDRRFVVVSARGGSYAPGAPKAAFDYQERYLRDFFAGHFAVTDTVFVNAELANSRQDPALAHLRGKHDESYSAAMEYARDLAGRQRLLAGRSKGSED</sequence>
<evidence type="ECO:0000256" key="4">
    <source>
        <dbReference type="ARBA" id="ARBA00023027"/>
    </source>
</evidence>
<protein>
    <recommendedName>
        <fullName evidence="6">FMN dependent NADH:quinone oxidoreductase</fullName>
        <ecNumber evidence="6">1.6.5.-</ecNumber>
    </recommendedName>
    <alternativeName>
        <fullName evidence="6">Azo-dye reductase</fullName>
    </alternativeName>
    <alternativeName>
        <fullName evidence="6">FMN-dependent NADH-azo compound oxidoreductase</fullName>
    </alternativeName>
    <alternativeName>
        <fullName evidence="6">FMN-dependent NADH-azoreductase</fullName>
        <ecNumber evidence="6">1.7.1.17</ecNumber>
    </alternativeName>
</protein>
<dbReference type="Pfam" id="PF02525">
    <property type="entry name" value="Flavodoxin_2"/>
    <property type="match status" value="1"/>
</dbReference>
<evidence type="ECO:0000256" key="1">
    <source>
        <dbReference type="ARBA" id="ARBA00022630"/>
    </source>
</evidence>
<keyword evidence="2 6" id="KW-0288">FMN</keyword>
<organism evidence="8 9">
    <name type="scientific">Nocardia vinacea</name>
    <dbReference type="NCBI Taxonomy" id="96468"/>
    <lineage>
        <taxon>Bacteria</taxon>
        <taxon>Bacillati</taxon>
        <taxon>Actinomycetota</taxon>
        <taxon>Actinomycetes</taxon>
        <taxon>Mycobacteriales</taxon>
        <taxon>Nocardiaceae</taxon>
        <taxon>Nocardia</taxon>
    </lineage>
</organism>
<keyword evidence="1 6" id="KW-0285">Flavoprotein</keyword>
<dbReference type="HAMAP" id="MF_01216">
    <property type="entry name" value="Azoreductase_type1"/>
    <property type="match status" value="1"/>
</dbReference>
<evidence type="ECO:0000256" key="5">
    <source>
        <dbReference type="ARBA" id="ARBA00048542"/>
    </source>
</evidence>
<proteinExistence type="inferred from homology"/>
<dbReference type="InterPro" id="IPR023048">
    <property type="entry name" value="NADH:quinone_OxRdtase_FMN_depd"/>
</dbReference>
<comment type="similarity">
    <text evidence="6">Belongs to the azoreductase type 1 family.</text>
</comment>
<feature type="binding site" evidence="6">
    <location>
        <begin position="15"/>
        <end position="17"/>
    </location>
    <ligand>
        <name>FMN</name>
        <dbReference type="ChEBI" id="CHEBI:58210"/>
    </ligand>
</feature>
<dbReference type="InterPro" id="IPR003680">
    <property type="entry name" value="Flavodoxin_fold"/>
</dbReference>
<evidence type="ECO:0000256" key="2">
    <source>
        <dbReference type="ARBA" id="ARBA00022643"/>
    </source>
</evidence>
<evidence type="ECO:0000256" key="6">
    <source>
        <dbReference type="HAMAP-Rule" id="MF_01216"/>
    </source>
</evidence>
<dbReference type="InterPro" id="IPR050104">
    <property type="entry name" value="FMN-dep_NADH:Q_OxRdtase_AzoR1"/>
</dbReference>
<dbReference type="EC" id="1.6.5.-" evidence="6"/>
<dbReference type="RefSeq" id="WP_327094345.1">
    <property type="nucleotide sequence ID" value="NZ_CP109149.1"/>
</dbReference>
<dbReference type="InterPro" id="IPR029039">
    <property type="entry name" value="Flavoprotein-like_sf"/>
</dbReference>
<dbReference type="Gene3D" id="3.40.50.360">
    <property type="match status" value="1"/>
</dbReference>
<dbReference type="EC" id="1.7.1.17" evidence="6"/>
<name>A0ABZ1Z6J5_9NOCA</name>